<evidence type="ECO:0000256" key="1">
    <source>
        <dbReference type="SAM" id="SignalP"/>
    </source>
</evidence>
<evidence type="ECO:0000313" key="3">
    <source>
        <dbReference type="Proteomes" id="UP001569428"/>
    </source>
</evidence>
<evidence type="ECO:0000313" key="2">
    <source>
        <dbReference type="EMBL" id="MFA0813455.1"/>
    </source>
</evidence>
<accession>A0ABV4P4Z8</accession>
<feature type="signal peptide" evidence="1">
    <location>
        <begin position="1"/>
        <end position="21"/>
    </location>
</feature>
<keyword evidence="3" id="KW-1185">Reference proteome</keyword>
<dbReference type="RefSeq" id="WP_371841264.1">
    <property type="nucleotide sequence ID" value="NZ_JBGMEK010000096.1"/>
</dbReference>
<feature type="chain" id="PRO_5046358054" evidence="1">
    <location>
        <begin position="22"/>
        <end position="127"/>
    </location>
</feature>
<dbReference type="EMBL" id="JBGMEK010000096">
    <property type="protein sequence ID" value="MFA0813455.1"/>
    <property type="molecule type" value="Genomic_DNA"/>
</dbReference>
<proteinExistence type="predicted"/>
<organism evidence="2 3">
    <name type="scientific">Microbulbifer epialgicus</name>
    <dbReference type="NCBI Taxonomy" id="393907"/>
    <lineage>
        <taxon>Bacteria</taxon>
        <taxon>Pseudomonadati</taxon>
        <taxon>Pseudomonadota</taxon>
        <taxon>Gammaproteobacteria</taxon>
        <taxon>Cellvibrionales</taxon>
        <taxon>Microbulbiferaceae</taxon>
        <taxon>Microbulbifer</taxon>
    </lineage>
</organism>
<dbReference type="Proteomes" id="UP001569428">
    <property type="component" value="Unassembled WGS sequence"/>
</dbReference>
<sequence length="127" mass="13714">MKYFSVLMAVVALLIANNLQAGTPTCHSGSDAYCQYVGKVERVYVNNDNLILLYFDTPVPLSVPASIGLSVGSGFAAAVDADENPEFAKMLYSTALTAQASGRSVTIQMRGIQNGYLKIDRIWLYAP</sequence>
<name>A0ABV4P4Z8_9GAMM</name>
<comment type="caution">
    <text evidence="2">The sequence shown here is derived from an EMBL/GenBank/DDBJ whole genome shotgun (WGS) entry which is preliminary data.</text>
</comment>
<reference evidence="2 3" key="1">
    <citation type="submission" date="2024-08" db="EMBL/GenBank/DDBJ databases">
        <authorList>
            <person name="Ishaq N."/>
        </authorList>
    </citation>
    <scope>NUCLEOTIDE SEQUENCE [LARGE SCALE GENOMIC DNA]</scope>
    <source>
        <strain evidence="2 3">DSM 18651</strain>
    </source>
</reference>
<keyword evidence="1" id="KW-0732">Signal</keyword>
<gene>
    <name evidence="2" type="ORF">ACCI49_21410</name>
</gene>
<protein>
    <submittedName>
        <fullName evidence="2">Uncharacterized protein</fullName>
    </submittedName>
</protein>